<dbReference type="AlphaFoldDB" id="A0A328DIG1"/>
<proteinExistence type="predicted"/>
<reference evidence="1 2" key="1">
    <citation type="submission" date="2018-06" db="EMBL/GenBank/DDBJ databases">
        <title>The Genome of Cuscuta australis (Dodder) Provides Insight into the Evolution of Plant Parasitism.</title>
        <authorList>
            <person name="Liu H."/>
        </authorList>
    </citation>
    <scope>NUCLEOTIDE SEQUENCE [LARGE SCALE GENOMIC DNA]</scope>
    <source>
        <strain evidence="2">cv. Yunnan</strain>
        <tissue evidence="1">Vines</tissue>
    </source>
</reference>
<comment type="caution">
    <text evidence="1">The sequence shown here is derived from an EMBL/GenBank/DDBJ whole genome shotgun (WGS) entry which is preliminary data.</text>
</comment>
<gene>
    <name evidence="1" type="ORF">DM860_014077</name>
</gene>
<dbReference type="Proteomes" id="UP000249390">
    <property type="component" value="Unassembled WGS sequence"/>
</dbReference>
<evidence type="ECO:0000313" key="1">
    <source>
        <dbReference type="EMBL" id="RAL43941.1"/>
    </source>
</evidence>
<accession>A0A328DIG1</accession>
<sequence>MAILEAPFGGGVPSAAGCSAGEFRAGTAAGAGLDGMVGEGDEGAGAGDAGDGVGAGDGGIGGDGAAVVGAGAGTAVGEILGEGTGACAKHEAAKRAKRRNGLKLILKRLFLFGRKGSSWMGKLENMKDNCVRKYI</sequence>
<keyword evidence="2" id="KW-1185">Reference proteome</keyword>
<protein>
    <submittedName>
        <fullName evidence="1">Uncharacterized protein</fullName>
    </submittedName>
</protein>
<organism evidence="1 2">
    <name type="scientific">Cuscuta australis</name>
    <dbReference type="NCBI Taxonomy" id="267555"/>
    <lineage>
        <taxon>Eukaryota</taxon>
        <taxon>Viridiplantae</taxon>
        <taxon>Streptophyta</taxon>
        <taxon>Embryophyta</taxon>
        <taxon>Tracheophyta</taxon>
        <taxon>Spermatophyta</taxon>
        <taxon>Magnoliopsida</taxon>
        <taxon>eudicotyledons</taxon>
        <taxon>Gunneridae</taxon>
        <taxon>Pentapetalae</taxon>
        <taxon>asterids</taxon>
        <taxon>lamiids</taxon>
        <taxon>Solanales</taxon>
        <taxon>Convolvulaceae</taxon>
        <taxon>Cuscuteae</taxon>
        <taxon>Cuscuta</taxon>
        <taxon>Cuscuta subgen. Grammica</taxon>
        <taxon>Cuscuta sect. Cleistogrammica</taxon>
    </lineage>
</organism>
<name>A0A328DIG1_9ASTE</name>
<evidence type="ECO:0000313" key="2">
    <source>
        <dbReference type="Proteomes" id="UP000249390"/>
    </source>
</evidence>
<dbReference type="EMBL" id="NQVE01000150">
    <property type="protein sequence ID" value="RAL43941.1"/>
    <property type="molecule type" value="Genomic_DNA"/>
</dbReference>